<gene>
    <name evidence="2" type="ORF">BECKLFY1418B_GA0070995_10083</name>
</gene>
<dbReference type="InterPro" id="IPR050194">
    <property type="entry name" value="Glycosyltransferase_grp1"/>
</dbReference>
<dbReference type="SUPFAM" id="SSF53756">
    <property type="entry name" value="UDP-Glycosyltransferase/glycogen phosphorylase"/>
    <property type="match status" value="1"/>
</dbReference>
<dbReference type="EMBL" id="CAADFF010000008">
    <property type="protein sequence ID" value="VFJ87803.1"/>
    <property type="molecule type" value="Genomic_DNA"/>
</dbReference>
<dbReference type="PANTHER" id="PTHR45947">
    <property type="entry name" value="SULFOQUINOVOSYL TRANSFERASE SQD2"/>
    <property type="match status" value="1"/>
</dbReference>
<protein>
    <submittedName>
        <fullName evidence="2">Glycosyl transferases group 1</fullName>
    </submittedName>
</protein>
<dbReference type="Pfam" id="PF00534">
    <property type="entry name" value="Glycos_transf_1"/>
    <property type="match status" value="1"/>
</dbReference>
<dbReference type="AlphaFoldDB" id="A0A450U7Q2"/>
<evidence type="ECO:0000313" key="2">
    <source>
        <dbReference type="EMBL" id="VFJ87803.1"/>
    </source>
</evidence>
<organism evidence="2">
    <name type="scientific">Candidatus Kentrum sp. LFY</name>
    <dbReference type="NCBI Taxonomy" id="2126342"/>
    <lineage>
        <taxon>Bacteria</taxon>
        <taxon>Pseudomonadati</taxon>
        <taxon>Pseudomonadota</taxon>
        <taxon>Gammaproteobacteria</taxon>
        <taxon>Candidatus Kentrum</taxon>
    </lineage>
</organism>
<sequence>MSKGEQHWWWKRPFLYIGRMAEDKGVVEILKAWLELKARFSDDCPPLWLIGGLPSEIESVRSMVGWHEPIVDFERRSEIIWWGYLDAAGISAVLCKVGVVIMHSRYEPGGRVVLEAMSQGVPVIATPYGFASELVEDWKTGFLVDFGDHNSLVVRMSHFIRQPLLRSVLGTDAKEVAQRALTHWDFIGTHCAVYEMATSHEEVDSTIGQSPRYPSKPSLFERRQVPSTFPLDDVVPSEAVIRAFVEKSTGGTAQHTERIVTGPGSSLRWRVRSQGSVWIVKWPYSRLNKSVMWDSFSFDTMFSSAQARYQRDYLSGSLPGFVPWDGADPEHLLLIRRESASMNFGSDSVAAAAQTYRKLETSVWNQPDFTNILKRDWRQASRENVLSALSDICQELDGKLWDLERLYSLRMAWRLMELDLKSGVIPRGFPVSEELFDSIHLFSELAESEVKQPVTIAHGSGDLEHCLRMVDGTLGLIDGEHIHPALAGEDLAALIYFAIKEDDLDSWGEHAWRAALEAAARNEDEWNRLLSWMGYLALDEARKAMTMMKPDSYETAIRTIGELTRLAKLRLNR</sequence>
<accession>A0A450U7Q2</accession>
<dbReference type="PANTHER" id="PTHR45947:SF3">
    <property type="entry name" value="SULFOQUINOVOSYL TRANSFERASE SQD2"/>
    <property type="match status" value="1"/>
</dbReference>
<dbReference type="Gene3D" id="3.40.50.2000">
    <property type="entry name" value="Glycogen Phosphorylase B"/>
    <property type="match status" value="1"/>
</dbReference>
<feature type="domain" description="Glycosyl transferase family 1" evidence="1">
    <location>
        <begin position="14"/>
        <end position="175"/>
    </location>
</feature>
<evidence type="ECO:0000259" key="1">
    <source>
        <dbReference type="Pfam" id="PF00534"/>
    </source>
</evidence>
<name>A0A450U7Q2_9GAMM</name>
<reference evidence="2" key="1">
    <citation type="submission" date="2019-02" db="EMBL/GenBank/DDBJ databases">
        <authorList>
            <person name="Gruber-Vodicka R. H."/>
            <person name="Seah K. B. B."/>
        </authorList>
    </citation>
    <scope>NUCLEOTIDE SEQUENCE</scope>
    <source>
        <strain evidence="2">BECK_M7</strain>
    </source>
</reference>
<proteinExistence type="predicted"/>
<keyword evidence="2" id="KW-0808">Transferase</keyword>
<dbReference type="InterPro" id="IPR001296">
    <property type="entry name" value="Glyco_trans_1"/>
</dbReference>
<dbReference type="GO" id="GO:0016757">
    <property type="term" value="F:glycosyltransferase activity"/>
    <property type="evidence" value="ECO:0007669"/>
    <property type="project" value="InterPro"/>
</dbReference>